<dbReference type="GO" id="GO:0005524">
    <property type="term" value="F:ATP binding"/>
    <property type="evidence" value="ECO:0007669"/>
    <property type="project" value="UniProtKB-KW"/>
</dbReference>
<evidence type="ECO:0000256" key="2">
    <source>
        <dbReference type="ARBA" id="ARBA00022692"/>
    </source>
</evidence>
<dbReference type="SUPFAM" id="SSF56784">
    <property type="entry name" value="HAD-like"/>
    <property type="match status" value="1"/>
</dbReference>
<protein>
    <submittedName>
        <fullName evidence="8">Uncharacterized protein</fullName>
    </submittedName>
</protein>
<reference evidence="8 9" key="1">
    <citation type="journal article" date="2020" name="bioRxiv">
        <title>Whole genome comparisons of ergot fungi reveals the divergence and evolution of species within the genus Claviceps are the result of varying mechanisms driving genome evolution and host range expansion.</title>
        <authorList>
            <person name="Wyka S.A."/>
            <person name="Mondo S.J."/>
            <person name="Liu M."/>
            <person name="Dettman J."/>
            <person name="Nalam V."/>
            <person name="Broders K.D."/>
        </authorList>
    </citation>
    <scope>NUCLEOTIDE SEQUENCE [LARGE SCALE GENOMIC DNA]</scope>
    <source>
        <strain evidence="8 9">Clav52</strain>
    </source>
</reference>
<keyword evidence="3" id="KW-0547">Nucleotide-binding</keyword>
<dbReference type="AlphaFoldDB" id="A0A9P7QDL9"/>
<keyword evidence="7" id="KW-0472">Membrane</keyword>
<keyword evidence="5" id="KW-1278">Translocase</keyword>
<dbReference type="Gene3D" id="3.40.50.1000">
    <property type="entry name" value="HAD superfamily/HAD-like"/>
    <property type="match status" value="1"/>
</dbReference>
<name>A0A9P7QDL9_9HYPO</name>
<evidence type="ECO:0000256" key="5">
    <source>
        <dbReference type="ARBA" id="ARBA00022967"/>
    </source>
</evidence>
<keyword evidence="2" id="KW-0812">Transmembrane</keyword>
<keyword evidence="4" id="KW-0067">ATP-binding</keyword>
<evidence type="ECO:0000256" key="6">
    <source>
        <dbReference type="ARBA" id="ARBA00022989"/>
    </source>
</evidence>
<dbReference type="GO" id="GO:0016020">
    <property type="term" value="C:membrane"/>
    <property type="evidence" value="ECO:0007669"/>
    <property type="project" value="UniProtKB-SubCell"/>
</dbReference>
<dbReference type="InterPro" id="IPR036412">
    <property type="entry name" value="HAD-like_sf"/>
</dbReference>
<comment type="caution">
    <text evidence="8">The sequence shown here is derived from an EMBL/GenBank/DDBJ whole genome shotgun (WGS) entry which is preliminary data.</text>
</comment>
<keyword evidence="9" id="KW-1185">Reference proteome</keyword>
<evidence type="ECO:0000256" key="1">
    <source>
        <dbReference type="ARBA" id="ARBA00004141"/>
    </source>
</evidence>
<proteinExistence type="predicted"/>
<dbReference type="PROSITE" id="PS00154">
    <property type="entry name" value="ATPASE_E1_E2"/>
    <property type="match status" value="1"/>
</dbReference>
<dbReference type="SUPFAM" id="SSF81660">
    <property type="entry name" value="Metal cation-transporting ATPase, ATP-binding domain N"/>
    <property type="match status" value="1"/>
</dbReference>
<dbReference type="InterPro" id="IPR023214">
    <property type="entry name" value="HAD_sf"/>
</dbReference>
<dbReference type="InterPro" id="IPR023299">
    <property type="entry name" value="ATPase_P-typ_cyto_dom_N"/>
</dbReference>
<keyword evidence="6" id="KW-1133">Transmembrane helix</keyword>
<evidence type="ECO:0000313" key="8">
    <source>
        <dbReference type="EMBL" id="KAG6287656.1"/>
    </source>
</evidence>
<dbReference type="InterPro" id="IPR018303">
    <property type="entry name" value="ATPase_P-typ_P_site"/>
</dbReference>
<accession>A0A9P7QDL9</accession>
<dbReference type="PRINTS" id="PR00119">
    <property type="entry name" value="CATATPASE"/>
</dbReference>
<gene>
    <name evidence="8" type="ORF">E4U09_006045</name>
</gene>
<evidence type="ECO:0000256" key="3">
    <source>
        <dbReference type="ARBA" id="ARBA00022741"/>
    </source>
</evidence>
<evidence type="ECO:0000256" key="4">
    <source>
        <dbReference type="ARBA" id="ARBA00022840"/>
    </source>
</evidence>
<evidence type="ECO:0000256" key="7">
    <source>
        <dbReference type="ARBA" id="ARBA00023136"/>
    </source>
</evidence>
<evidence type="ECO:0000313" key="9">
    <source>
        <dbReference type="Proteomes" id="UP000707071"/>
    </source>
</evidence>
<dbReference type="Gene3D" id="1.20.1110.10">
    <property type="entry name" value="Calcium-transporting ATPase, transmembrane domain"/>
    <property type="match status" value="1"/>
</dbReference>
<comment type="subcellular location">
    <subcellularLocation>
        <location evidence="1">Membrane</location>
        <topology evidence="1">Multi-pass membrane protein</topology>
    </subcellularLocation>
</comment>
<dbReference type="Proteomes" id="UP000707071">
    <property type="component" value="Unassembled WGS sequence"/>
</dbReference>
<dbReference type="FunFam" id="3.40.50.1000:FF:000001">
    <property type="entry name" value="Phospholipid-transporting ATPase IC"/>
    <property type="match status" value="1"/>
</dbReference>
<dbReference type="EMBL" id="SRRH01000530">
    <property type="protein sequence ID" value="KAG6287656.1"/>
    <property type="molecule type" value="Genomic_DNA"/>
</dbReference>
<sequence>MNAVVKRLDLVQNLGAMRVLCSDKTGTLTKDKITLSHYIDYTGETTADVLKLVTVDSVVQGSNGNNIDGAIIEHRMADGRSINTAQYEKVAAISLNFERRRSACIVKGATRTNLLIVKGAFEEVLRLCSTMLATRTNRLNREGFRVLLVAEKDIAEVDLRDEDSLQELETNMVREPSASLTRPKDDAAQSIVELKDLGVQTEVLTGDTLPVAVNVCQHLELISCFVTENDDVQAITGPELTKRPPSQAVFASQATVWAFSATASTTAWRSLRRGDAGISDDEMTESSPFMAADAVGAVSPRDSHRAQLRTWQAWC</sequence>
<dbReference type="PANTHER" id="PTHR42861">
    <property type="entry name" value="CALCIUM-TRANSPORTING ATPASE"/>
    <property type="match status" value="1"/>
</dbReference>
<organism evidence="8 9">
    <name type="scientific">Claviceps aff. purpurea</name>
    <dbReference type="NCBI Taxonomy" id="1967640"/>
    <lineage>
        <taxon>Eukaryota</taxon>
        <taxon>Fungi</taxon>
        <taxon>Dikarya</taxon>
        <taxon>Ascomycota</taxon>
        <taxon>Pezizomycotina</taxon>
        <taxon>Sordariomycetes</taxon>
        <taxon>Hypocreomycetidae</taxon>
        <taxon>Hypocreales</taxon>
        <taxon>Clavicipitaceae</taxon>
        <taxon>Claviceps</taxon>
    </lineage>
</organism>
<dbReference type="Pfam" id="PF13246">
    <property type="entry name" value="Cation_ATPase"/>
    <property type="match status" value="1"/>
</dbReference>
<dbReference type="Gene3D" id="3.40.1110.10">
    <property type="entry name" value="Calcium-transporting ATPase, cytoplasmic domain N"/>
    <property type="match status" value="1"/>
</dbReference>